<dbReference type="InterPro" id="IPR021301">
    <property type="entry name" value="DUF2779"/>
</dbReference>
<reference evidence="2 3" key="1">
    <citation type="submission" date="2016-12" db="EMBL/GenBank/DDBJ databases">
        <title>Study of bacterial adaptation to deep sea.</title>
        <authorList>
            <person name="Song J."/>
            <person name="Yoshizawa S."/>
            <person name="Kogure K."/>
        </authorList>
    </citation>
    <scope>NUCLEOTIDE SEQUENCE [LARGE SCALE GENOMIC DNA]</scope>
    <source>
        <strain evidence="2 3">SAORIC-165</strain>
    </source>
</reference>
<name>A0A2S7U401_9BACT</name>
<gene>
    <name evidence="2" type="ORF">BSZ32_15485</name>
</gene>
<dbReference type="AlphaFoldDB" id="A0A2S7U401"/>
<comment type="caution">
    <text evidence="2">The sequence shown here is derived from an EMBL/GenBank/DDBJ whole genome shotgun (WGS) entry which is preliminary data.</text>
</comment>
<dbReference type="Pfam" id="PF11074">
    <property type="entry name" value="DUF2779"/>
    <property type="match status" value="1"/>
</dbReference>
<evidence type="ECO:0000313" key="2">
    <source>
        <dbReference type="EMBL" id="PQJ29745.1"/>
    </source>
</evidence>
<evidence type="ECO:0000313" key="3">
    <source>
        <dbReference type="Proteomes" id="UP000239907"/>
    </source>
</evidence>
<feature type="domain" description="DUF2779" evidence="1">
    <location>
        <begin position="300"/>
        <end position="422"/>
    </location>
</feature>
<sequence length="501" mass="56137">MRHLSKSKLVSFRQCPKRLWLDIHKPELRDNSAYQHVFGIGNRVGEIAMKIYDTTGDAYEISISELGFNEVFQKSAELLDAGDRPIFEAGVKVAGGLAFADVMIPSRTSGELCWKMVEVKSATKTKDYHRDDAALLHYLFEQAGAKLHSVSVAHIDNSFVYAGDGNYQGLLLENDITEEVRSRVAEMNQWIADAQATIKLTDEPEIGCGTQCHSPFTCPFLAHCSREDGKAEHPLSLLPNFHGKKANLLAEQGVVELADVPKDFLSEIQQRVQQCTLSGETYFDSEATVEELSQYGFPAYFLDFETSNSAVPMWKGTRPYQQLPFQFSVHVLDEDGTFTQESFLDLSGNDPRLGFTESLLQNCGNSGPIFVYNIAFERKIINQQAAHFPQHAKQLGAIADRLVDLLPIARAHYYHPSQCGKWGIKSVLPAISPDLDYSELDGVKDGNMAMVAFQEAIHPDTSEERKTEIYNQLDKYCQLDTLAMVRIWEVFTGKQTRSIVS</sequence>
<dbReference type="RefSeq" id="WP_105044259.1">
    <property type="nucleotide sequence ID" value="NZ_MQWA01000001.1"/>
</dbReference>
<organism evidence="2 3">
    <name type="scientific">Rubritalea profundi</name>
    <dbReference type="NCBI Taxonomy" id="1658618"/>
    <lineage>
        <taxon>Bacteria</taxon>
        <taxon>Pseudomonadati</taxon>
        <taxon>Verrucomicrobiota</taxon>
        <taxon>Verrucomicrobiia</taxon>
        <taxon>Verrucomicrobiales</taxon>
        <taxon>Rubritaleaceae</taxon>
        <taxon>Rubritalea</taxon>
    </lineage>
</organism>
<keyword evidence="3" id="KW-1185">Reference proteome</keyword>
<dbReference type="Proteomes" id="UP000239907">
    <property type="component" value="Unassembled WGS sequence"/>
</dbReference>
<dbReference type="EMBL" id="MQWA01000001">
    <property type="protein sequence ID" value="PQJ29745.1"/>
    <property type="molecule type" value="Genomic_DNA"/>
</dbReference>
<evidence type="ECO:0000259" key="1">
    <source>
        <dbReference type="Pfam" id="PF11074"/>
    </source>
</evidence>
<accession>A0A2S7U401</accession>
<proteinExistence type="predicted"/>
<protein>
    <recommendedName>
        <fullName evidence="1">DUF2779 domain-containing protein</fullName>
    </recommendedName>
</protein>
<dbReference type="OrthoDB" id="9783873at2"/>